<comment type="subcellular location">
    <subcellularLocation>
        <location evidence="1">Golgi apparatus membrane</location>
        <topology evidence="1">Multi-pass membrane protein</topology>
    </subcellularLocation>
</comment>
<evidence type="ECO:0000256" key="5">
    <source>
        <dbReference type="ARBA" id="ARBA00023136"/>
    </source>
</evidence>
<evidence type="ECO:0000256" key="1">
    <source>
        <dbReference type="ARBA" id="ARBA00004653"/>
    </source>
</evidence>
<dbReference type="GO" id="GO:0042147">
    <property type="term" value="P:retrograde transport, endosome to Golgi"/>
    <property type="evidence" value="ECO:0007669"/>
    <property type="project" value="InterPro"/>
</dbReference>
<keyword evidence="5 7" id="KW-0472">Membrane</keyword>
<dbReference type="PANTHER" id="PTHR21493:SF9">
    <property type="entry name" value="GOLGI TRANSPORT PROTEIN 1-RELATED"/>
    <property type="match status" value="1"/>
</dbReference>
<sequence length="135" mass="14886">MKLLDVQINEWQKIGVGLTAFGVFFTFLGVILIFDRGFIAMGNILFLLGLMLMIGVKSTIMFFFQKQKWKGTGLFFSGFSLIMMGWAMFGVILEIAGGFFLFGGFIPTLLNFARNIPIIGSLIGGVAGKEARLPE</sequence>
<evidence type="ECO:0000256" key="3">
    <source>
        <dbReference type="ARBA" id="ARBA00022989"/>
    </source>
</evidence>
<dbReference type="Pfam" id="PF04178">
    <property type="entry name" value="Got1"/>
    <property type="match status" value="1"/>
</dbReference>
<keyword evidence="9" id="KW-1185">Reference proteome</keyword>
<name>A0AAW2YK82_9EUKA</name>
<gene>
    <name evidence="8" type="ORF">AKO1_008506</name>
</gene>
<evidence type="ECO:0000313" key="8">
    <source>
        <dbReference type="EMBL" id="KAL0477426.1"/>
    </source>
</evidence>
<evidence type="ECO:0000256" key="7">
    <source>
        <dbReference type="SAM" id="Phobius"/>
    </source>
</evidence>
<evidence type="ECO:0000256" key="4">
    <source>
        <dbReference type="ARBA" id="ARBA00023034"/>
    </source>
</evidence>
<dbReference type="AlphaFoldDB" id="A0AAW2YK82"/>
<protein>
    <submittedName>
        <fullName evidence="8">Vesicle transport protein GOT1A</fullName>
    </submittedName>
</protein>
<dbReference type="Proteomes" id="UP001431209">
    <property type="component" value="Unassembled WGS sequence"/>
</dbReference>
<dbReference type="PANTHER" id="PTHR21493">
    <property type="entry name" value="CGI-141-RELATED/LIPASE CONTAINING PROTEIN"/>
    <property type="match status" value="1"/>
</dbReference>
<dbReference type="GO" id="GO:0000139">
    <property type="term" value="C:Golgi membrane"/>
    <property type="evidence" value="ECO:0007669"/>
    <property type="project" value="UniProtKB-SubCell"/>
</dbReference>
<dbReference type="InterPro" id="IPR045176">
    <property type="entry name" value="Got1"/>
</dbReference>
<evidence type="ECO:0000256" key="2">
    <source>
        <dbReference type="ARBA" id="ARBA00022692"/>
    </source>
</evidence>
<keyword evidence="2 7" id="KW-0812">Transmembrane</keyword>
<evidence type="ECO:0000256" key="6">
    <source>
        <dbReference type="ARBA" id="ARBA00025799"/>
    </source>
</evidence>
<dbReference type="GO" id="GO:0005829">
    <property type="term" value="C:cytosol"/>
    <property type="evidence" value="ECO:0007669"/>
    <property type="project" value="GOC"/>
</dbReference>
<proteinExistence type="inferred from homology"/>
<accession>A0AAW2YK82</accession>
<feature type="transmembrane region" description="Helical" evidence="7">
    <location>
        <begin position="40"/>
        <end position="64"/>
    </location>
</feature>
<comment type="caution">
    <text evidence="8">The sequence shown here is derived from an EMBL/GenBank/DDBJ whole genome shotgun (WGS) entry which is preliminary data.</text>
</comment>
<reference evidence="8 9" key="1">
    <citation type="submission" date="2024-03" db="EMBL/GenBank/DDBJ databases">
        <title>The Acrasis kona genome and developmental transcriptomes reveal deep origins of eukaryotic multicellular pathways.</title>
        <authorList>
            <person name="Sheikh S."/>
            <person name="Fu C.-J."/>
            <person name="Brown M.W."/>
            <person name="Baldauf S.L."/>
        </authorList>
    </citation>
    <scope>NUCLEOTIDE SEQUENCE [LARGE SCALE GENOMIC DNA]</scope>
    <source>
        <strain evidence="8 9">ATCC MYA-3509</strain>
    </source>
</reference>
<dbReference type="InterPro" id="IPR007305">
    <property type="entry name" value="Vesicle_transpt_Got1/SFT2"/>
</dbReference>
<dbReference type="EMBL" id="JAOPGA020000170">
    <property type="protein sequence ID" value="KAL0477426.1"/>
    <property type="molecule type" value="Genomic_DNA"/>
</dbReference>
<feature type="transmembrane region" description="Helical" evidence="7">
    <location>
        <begin position="14"/>
        <end position="34"/>
    </location>
</feature>
<keyword evidence="4" id="KW-0333">Golgi apparatus</keyword>
<dbReference type="GO" id="GO:0006888">
    <property type="term" value="P:endoplasmic reticulum to Golgi vesicle-mediated transport"/>
    <property type="evidence" value="ECO:0007669"/>
    <property type="project" value="InterPro"/>
</dbReference>
<organism evidence="8 9">
    <name type="scientific">Acrasis kona</name>
    <dbReference type="NCBI Taxonomy" id="1008807"/>
    <lineage>
        <taxon>Eukaryota</taxon>
        <taxon>Discoba</taxon>
        <taxon>Heterolobosea</taxon>
        <taxon>Tetramitia</taxon>
        <taxon>Eutetramitia</taxon>
        <taxon>Acrasidae</taxon>
        <taxon>Acrasis</taxon>
    </lineage>
</organism>
<comment type="similarity">
    <text evidence="6">Belongs to the GOT1 family.</text>
</comment>
<keyword evidence="3 7" id="KW-1133">Transmembrane helix</keyword>
<evidence type="ECO:0000313" key="9">
    <source>
        <dbReference type="Proteomes" id="UP001431209"/>
    </source>
</evidence>